<dbReference type="Proteomes" id="UP000576209">
    <property type="component" value="Unassembled WGS sequence"/>
</dbReference>
<name>A0A840EA59_9BACT</name>
<keyword evidence="1" id="KW-1133">Transmembrane helix</keyword>
<dbReference type="InterPro" id="IPR037185">
    <property type="entry name" value="EmrE-like"/>
</dbReference>
<feature type="transmembrane region" description="Helical" evidence="1">
    <location>
        <begin position="93"/>
        <end position="112"/>
    </location>
</feature>
<feature type="transmembrane region" description="Helical" evidence="1">
    <location>
        <begin position="12"/>
        <end position="31"/>
    </location>
</feature>
<organism evidence="3 4">
    <name type="scientific">Neolewinella aquimaris</name>
    <dbReference type="NCBI Taxonomy" id="1835722"/>
    <lineage>
        <taxon>Bacteria</taxon>
        <taxon>Pseudomonadati</taxon>
        <taxon>Bacteroidota</taxon>
        <taxon>Saprospiria</taxon>
        <taxon>Saprospirales</taxon>
        <taxon>Lewinellaceae</taxon>
        <taxon>Neolewinella</taxon>
    </lineage>
</organism>
<dbReference type="RefSeq" id="WP_183496844.1">
    <property type="nucleotide sequence ID" value="NZ_JACIFF010000009.1"/>
</dbReference>
<evidence type="ECO:0000313" key="4">
    <source>
        <dbReference type="Proteomes" id="UP000576209"/>
    </source>
</evidence>
<evidence type="ECO:0000256" key="1">
    <source>
        <dbReference type="SAM" id="Phobius"/>
    </source>
</evidence>
<dbReference type="Pfam" id="PF00892">
    <property type="entry name" value="EamA"/>
    <property type="match status" value="2"/>
</dbReference>
<feature type="transmembrane region" description="Helical" evidence="1">
    <location>
        <begin position="66"/>
        <end position="87"/>
    </location>
</feature>
<feature type="transmembrane region" description="Helical" evidence="1">
    <location>
        <begin position="267"/>
        <end position="288"/>
    </location>
</feature>
<dbReference type="PANTHER" id="PTHR22911:SF79">
    <property type="entry name" value="MOBA-LIKE NTP TRANSFERASE DOMAIN-CONTAINING PROTEIN"/>
    <property type="match status" value="1"/>
</dbReference>
<feature type="transmembrane region" description="Helical" evidence="1">
    <location>
        <begin position="208"/>
        <end position="227"/>
    </location>
</feature>
<dbReference type="GO" id="GO:0016020">
    <property type="term" value="C:membrane"/>
    <property type="evidence" value="ECO:0007669"/>
    <property type="project" value="InterPro"/>
</dbReference>
<keyword evidence="4" id="KW-1185">Reference proteome</keyword>
<sequence length="297" mass="33261">MAYTEQRAYVELHLAVFLWGFTAILGDLIQLSALTLVWWRVLLTSLSLIFFVRITRMVREVGLRRFLLLAGIGVIVALHWVTFYGAIKLANASIALVCMATTSLFSSLLEPLIVGRRFVWYELLLGIFILPGIWLIVDGVDAGMNVGIAVGLLSAALVSVFTSLNKKYIGSSDPLRITFIELGAATLFLAPFLYSLGGERFWPSPTDWFYLLVLALICTTLTFFLSLRALSKLSAFASNLTVNMEPVYGIFLAYFLLDDAQELSPNFYWGTLLILVAVFGYTAAMRFVRRRARRLLL</sequence>
<accession>A0A840EA59</accession>
<gene>
    <name evidence="3" type="ORF">GGR28_003247</name>
</gene>
<dbReference type="SUPFAM" id="SSF103481">
    <property type="entry name" value="Multidrug resistance efflux transporter EmrE"/>
    <property type="match status" value="2"/>
</dbReference>
<evidence type="ECO:0000313" key="3">
    <source>
        <dbReference type="EMBL" id="MBB4080612.1"/>
    </source>
</evidence>
<dbReference type="AlphaFoldDB" id="A0A840EA59"/>
<evidence type="ECO:0000259" key="2">
    <source>
        <dbReference type="Pfam" id="PF00892"/>
    </source>
</evidence>
<comment type="caution">
    <text evidence="3">The sequence shown here is derived from an EMBL/GenBank/DDBJ whole genome shotgun (WGS) entry which is preliminary data.</text>
</comment>
<proteinExistence type="predicted"/>
<protein>
    <submittedName>
        <fullName evidence="3">Drug/metabolite transporter (DMT)-like permease</fullName>
    </submittedName>
</protein>
<feature type="transmembrane region" description="Helical" evidence="1">
    <location>
        <begin position="119"/>
        <end position="137"/>
    </location>
</feature>
<keyword evidence="1" id="KW-0812">Transmembrane</keyword>
<keyword evidence="1" id="KW-0472">Membrane</keyword>
<feature type="transmembrane region" description="Helical" evidence="1">
    <location>
        <begin position="177"/>
        <end position="196"/>
    </location>
</feature>
<feature type="transmembrane region" description="Helical" evidence="1">
    <location>
        <begin position="37"/>
        <end position="54"/>
    </location>
</feature>
<feature type="domain" description="EamA" evidence="2">
    <location>
        <begin position="14"/>
        <end position="137"/>
    </location>
</feature>
<dbReference type="PANTHER" id="PTHR22911">
    <property type="entry name" value="ACYL-MALONYL CONDENSING ENZYME-RELATED"/>
    <property type="match status" value="1"/>
</dbReference>
<feature type="transmembrane region" description="Helical" evidence="1">
    <location>
        <begin position="143"/>
        <end position="165"/>
    </location>
</feature>
<dbReference type="InterPro" id="IPR000620">
    <property type="entry name" value="EamA_dom"/>
</dbReference>
<dbReference type="EMBL" id="JACIFF010000009">
    <property type="protein sequence ID" value="MBB4080612.1"/>
    <property type="molecule type" value="Genomic_DNA"/>
</dbReference>
<feature type="transmembrane region" description="Helical" evidence="1">
    <location>
        <begin position="234"/>
        <end position="255"/>
    </location>
</feature>
<reference evidence="3 4" key="1">
    <citation type="submission" date="2020-08" db="EMBL/GenBank/DDBJ databases">
        <title>Genomic Encyclopedia of Type Strains, Phase IV (KMG-IV): sequencing the most valuable type-strain genomes for metagenomic binning, comparative biology and taxonomic classification.</title>
        <authorList>
            <person name="Goeker M."/>
        </authorList>
    </citation>
    <scope>NUCLEOTIDE SEQUENCE [LARGE SCALE GENOMIC DNA]</scope>
    <source>
        <strain evidence="3 4">DSM 105137</strain>
    </source>
</reference>
<feature type="domain" description="EamA" evidence="2">
    <location>
        <begin position="147"/>
        <end position="280"/>
    </location>
</feature>